<organism evidence="1 2">
    <name type="scientific">Mageeibacillus indolicus (strain UPII9-5)</name>
    <name type="common">Clostridiales genomosp. BVAB3 (strain UPII9-5)</name>
    <dbReference type="NCBI Taxonomy" id="699246"/>
    <lineage>
        <taxon>Bacteria</taxon>
        <taxon>Bacillati</taxon>
        <taxon>Bacillota</taxon>
        <taxon>Clostridia</taxon>
        <taxon>Eubacteriales</taxon>
        <taxon>Oscillospiraceae</taxon>
        <taxon>Mageeibacillus</taxon>
    </lineage>
</organism>
<dbReference type="HOGENOM" id="CLU_3218290_0_0_9"/>
<dbReference type="Proteomes" id="UP000008234">
    <property type="component" value="Chromosome"/>
</dbReference>
<dbReference type="EMBL" id="CP001850">
    <property type="protein sequence ID" value="ADC90341.1"/>
    <property type="molecule type" value="Genomic_DNA"/>
</dbReference>
<dbReference type="KEGG" id="clo:HMPREF0868_0460"/>
<dbReference type="AlphaFoldDB" id="D3R0T5"/>
<gene>
    <name evidence="1" type="ordered locus">HMPREF0868_0460</name>
</gene>
<evidence type="ECO:0000313" key="2">
    <source>
        <dbReference type="Proteomes" id="UP000008234"/>
    </source>
</evidence>
<protein>
    <submittedName>
        <fullName evidence="1">Uncharacterized protein</fullName>
    </submittedName>
</protein>
<name>D3R0T5_MAGIU</name>
<dbReference type="STRING" id="699246.HMPREF0868_0460"/>
<keyword evidence="2" id="KW-1185">Reference proteome</keyword>
<sequence length="44" mass="5087">MLDGRNLDLANFLFIFCAAKETFVHFKVHIQLVQSHFAAHQLSQ</sequence>
<proteinExistence type="predicted"/>
<reference evidence="2" key="1">
    <citation type="submission" date="2009-12" db="EMBL/GenBank/DDBJ databases">
        <title>Sequence of Clostridiales genomosp. BVAB3 str. UPII9-5.</title>
        <authorList>
            <person name="Madupu R."/>
            <person name="Durkin A.S."/>
            <person name="Torralba M."/>
            <person name="Methe B."/>
            <person name="Sutton G.G."/>
            <person name="Strausberg R.L."/>
            <person name="Nelson K.E."/>
        </authorList>
    </citation>
    <scope>NUCLEOTIDE SEQUENCE [LARGE SCALE GENOMIC DNA]</scope>
    <source>
        <strain evidence="2">UPII9-5</strain>
    </source>
</reference>
<evidence type="ECO:0000313" key="1">
    <source>
        <dbReference type="EMBL" id="ADC90341.1"/>
    </source>
</evidence>
<accession>D3R0T5</accession>